<dbReference type="RefSeq" id="WP_011311798.1">
    <property type="nucleotide sequence ID" value="NC_007404.1"/>
</dbReference>
<name>Q3SJC5_THIDA</name>
<dbReference type="InterPro" id="IPR036907">
    <property type="entry name" value="5'-Nucleotdase_C_sf"/>
</dbReference>
<dbReference type="GO" id="GO:0009166">
    <property type="term" value="P:nucleotide catabolic process"/>
    <property type="evidence" value="ECO:0007669"/>
    <property type="project" value="InterPro"/>
</dbReference>
<comment type="similarity">
    <text evidence="1">Belongs to the 5'-nucleotidase family.</text>
</comment>
<dbReference type="GO" id="GO:0016787">
    <property type="term" value="F:hydrolase activity"/>
    <property type="evidence" value="ECO:0007669"/>
    <property type="project" value="UniProtKB-KW"/>
</dbReference>
<reference evidence="3 4" key="1">
    <citation type="journal article" date="2006" name="J. Bacteriol.">
        <title>The genome sequence of the obligately chemolithoautotrophic, facultatively anaerobic bacterium Thiobacillus denitrificans.</title>
        <authorList>
            <person name="Beller H.R."/>
            <person name="Chain P.S."/>
            <person name="Letain T.E."/>
            <person name="Chakicherla A."/>
            <person name="Larimer F.W."/>
            <person name="Richardson P.M."/>
            <person name="Coleman M.A."/>
            <person name="Wood A.P."/>
            <person name="Kelly D.P."/>
        </authorList>
    </citation>
    <scope>NUCLEOTIDE SEQUENCE [LARGE SCALE GENOMIC DNA]</scope>
    <source>
        <strain evidence="3 4">ATCC 25259</strain>
    </source>
</reference>
<dbReference type="InterPro" id="IPR004843">
    <property type="entry name" value="Calcineurin-like_PHP"/>
</dbReference>
<dbReference type="Pfam" id="PF00149">
    <property type="entry name" value="Metallophos"/>
    <property type="match status" value="1"/>
</dbReference>
<dbReference type="PRINTS" id="PR01607">
    <property type="entry name" value="APYRASEFAMLY"/>
</dbReference>
<dbReference type="OrthoDB" id="9803927at2"/>
<dbReference type="InterPro" id="IPR006179">
    <property type="entry name" value="5_nucleotidase/apyrase"/>
</dbReference>
<dbReference type="KEGG" id="tbd:Tbd_1286"/>
<keyword evidence="1" id="KW-0732">Signal</keyword>
<dbReference type="Proteomes" id="UP000008291">
    <property type="component" value="Chromosome"/>
</dbReference>
<protein>
    <submittedName>
        <fullName evidence="3">Putative 5'-nucleotidase/2' 3'-cyclic phosphodiesterase</fullName>
    </submittedName>
</protein>
<keyword evidence="1" id="KW-0378">Hydrolase</keyword>
<dbReference type="SUPFAM" id="SSF56300">
    <property type="entry name" value="Metallo-dependent phosphatases"/>
    <property type="match status" value="1"/>
</dbReference>
<evidence type="ECO:0000259" key="2">
    <source>
        <dbReference type="Pfam" id="PF00149"/>
    </source>
</evidence>
<dbReference type="Gene3D" id="3.60.21.10">
    <property type="match status" value="1"/>
</dbReference>
<keyword evidence="4" id="KW-1185">Reference proteome</keyword>
<evidence type="ECO:0000256" key="1">
    <source>
        <dbReference type="RuleBase" id="RU362119"/>
    </source>
</evidence>
<dbReference type="SUPFAM" id="SSF55816">
    <property type="entry name" value="5'-nucleotidase (syn. UDP-sugar hydrolase), C-terminal domain"/>
    <property type="match status" value="1"/>
</dbReference>
<evidence type="ECO:0000313" key="3">
    <source>
        <dbReference type="EMBL" id="AAZ97239.1"/>
    </source>
</evidence>
<feature type="domain" description="Calcineurin-like phosphoesterase" evidence="2">
    <location>
        <begin position="36"/>
        <end position="292"/>
    </location>
</feature>
<feature type="chain" id="PRO_5005143210" evidence="1">
    <location>
        <begin position="28"/>
        <end position="687"/>
    </location>
</feature>
<feature type="signal peptide" evidence="1">
    <location>
        <begin position="1"/>
        <end position="27"/>
    </location>
</feature>
<accession>Q3SJC5</accession>
<dbReference type="HOGENOM" id="CLU_400580_0_0_4"/>
<dbReference type="PANTHER" id="PTHR11575">
    <property type="entry name" value="5'-NUCLEOTIDASE-RELATED"/>
    <property type="match status" value="1"/>
</dbReference>
<dbReference type="GO" id="GO:0000166">
    <property type="term" value="F:nucleotide binding"/>
    <property type="evidence" value="ECO:0007669"/>
    <property type="project" value="UniProtKB-KW"/>
</dbReference>
<proteinExistence type="inferred from homology"/>
<evidence type="ECO:0000313" key="4">
    <source>
        <dbReference type="Proteomes" id="UP000008291"/>
    </source>
</evidence>
<dbReference type="EMBL" id="CP000116">
    <property type="protein sequence ID" value="AAZ97239.1"/>
    <property type="molecule type" value="Genomic_DNA"/>
</dbReference>
<organism evidence="3 4">
    <name type="scientific">Thiobacillus denitrificans (strain ATCC 25259 / T1)</name>
    <dbReference type="NCBI Taxonomy" id="292415"/>
    <lineage>
        <taxon>Bacteria</taxon>
        <taxon>Pseudomonadati</taxon>
        <taxon>Pseudomonadota</taxon>
        <taxon>Betaproteobacteria</taxon>
        <taxon>Nitrosomonadales</taxon>
        <taxon>Thiobacillaceae</taxon>
        <taxon>Thiobacillus</taxon>
    </lineage>
</organism>
<dbReference type="GO" id="GO:0030288">
    <property type="term" value="C:outer membrane-bounded periplasmic space"/>
    <property type="evidence" value="ECO:0007669"/>
    <property type="project" value="TreeGrafter"/>
</dbReference>
<keyword evidence="1" id="KW-0547">Nucleotide-binding</keyword>
<dbReference type="STRING" id="292415.Tbd_1286"/>
<gene>
    <name evidence="3" type="ordered locus">Tbd_1286</name>
</gene>
<dbReference type="AlphaFoldDB" id="Q3SJC5"/>
<dbReference type="PANTHER" id="PTHR11575:SF24">
    <property type="entry name" value="5'-NUCLEOTIDASE"/>
    <property type="match status" value="1"/>
</dbReference>
<dbReference type="eggNOG" id="COG0737">
    <property type="taxonomic scope" value="Bacteria"/>
</dbReference>
<sequence>MKNARSSKAKACAVAGFAWCAIGQAFAATPPDVKLTFIEINDLHANLIGHKDLVRKPDGTTAVAMRGGMARIKTIIDGARSTNPNTVVMNVGDTFHGGVEAFYSLGNAVAGPLNALGIDVGVAGNWDYYFTPGITRARYGRIVGLEDDVVEATLPGFDNPVPIKRPNFPNLGANVKDMTDPFMPKDFFAPTHMITRQGVKIGFIGFTSDIVEQMHPLLAEGMDFAYGLEEHKNLIIQHARALRRQGADIVVLMSELGIHKDIALSKRLAAMQSAGELEAGLLDAVFSAHTHELTEKPVAVSEDGSPLYAPVVEAGNDGQLGRLDVTMRYKGETTTRLGLRRAVTEQHWTPAATQWQILEVGESVPEDPTVKQLVDAERAPFLVPNPKLHALPFVMQSLNQPIDTVVTHIEPGSIVHQDALLSGVIHRNHSNESTFNNVFTQMLLDLSHDPELAIPDAKVSISPAFRMGATIPEARYLMENGVVATGALTLEDVYRFFPMYYGVVTAQTTGADLKRRVEDSLKHTYSSDAFNHGTGWATAWGGVKQTLDLGRGDPREDGQLSRLLSLRYDSGEEVRDDEVVTVIGCRRLPIDYVGTVCGQPGFANEQTVKRAGGVLPISMIDLFVDTLKRGYKLKTSKTSVEDLSRFAMFPSTPFIQPLEGTGGYVQPAPTEDPCGYLKWKCQPDQPL</sequence>
<dbReference type="InterPro" id="IPR029052">
    <property type="entry name" value="Metallo-depent_PP-like"/>
</dbReference>
<dbReference type="Gene3D" id="3.90.780.10">
    <property type="entry name" value="5'-Nucleotidase, C-terminal domain"/>
    <property type="match status" value="1"/>
</dbReference>